<dbReference type="KEGG" id="sdd:D9753_00685"/>
<feature type="signal peptide" evidence="2">
    <location>
        <begin position="1"/>
        <end position="29"/>
    </location>
</feature>
<proteinExistence type="predicted"/>
<dbReference type="PROSITE" id="PS51257">
    <property type="entry name" value="PROKAR_LIPOPROTEIN"/>
    <property type="match status" value="1"/>
</dbReference>
<feature type="chain" id="PRO_5018104059" description="Cyclophilin-like domain-containing protein" evidence="2">
    <location>
        <begin position="30"/>
        <end position="177"/>
    </location>
</feature>
<dbReference type="AlphaFoldDB" id="A0A3G2J7U9"/>
<feature type="compositionally biased region" description="Low complexity" evidence="1">
    <location>
        <begin position="29"/>
        <end position="61"/>
    </location>
</feature>
<sequence length="177" mass="18365">MHSAVHRGLVRFAAAAALLPAVTACSSDAQEATPPSASSASPGPQETAAPTPPSTSERSTPMDIRVTLDGRRPVDAALNDSPAARDFAALLPLTLDLEDFHDTERVADLPRKLDTSGAPEPTAAKVGDIAYYAPWGNLALFYQDGPAASADLLVLGHLDVSAAQLGQAKRITIEPTS</sequence>
<dbReference type="InterPro" id="IPR029000">
    <property type="entry name" value="Cyclophilin-like_dom_sf"/>
</dbReference>
<evidence type="ECO:0000313" key="4">
    <source>
        <dbReference type="EMBL" id="AYN37751.1"/>
    </source>
</evidence>
<dbReference type="EMBL" id="CP033073">
    <property type="protein sequence ID" value="AYN37751.1"/>
    <property type="molecule type" value="Genomic_DNA"/>
</dbReference>
<keyword evidence="5" id="KW-1185">Reference proteome</keyword>
<accession>A0A3G2J7U9</accession>
<dbReference type="Gene3D" id="2.40.100.20">
    <property type="match status" value="1"/>
</dbReference>
<dbReference type="SUPFAM" id="SSF50891">
    <property type="entry name" value="Cyclophilin-like"/>
    <property type="match status" value="1"/>
</dbReference>
<reference evidence="4 5" key="1">
    <citation type="submission" date="2018-10" db="EMBL/GenBank/DDBJ databases">
        <title>The genome of Streptomyces dangxiongensis Z022.</title>
        <authorList>
            <person name="Zhang B."/>
        </authorList>
    </citation>
    <scope>NUCLEOTIDE SEQUENCE [LARGE SCALE GENOMIC DNA]</scope>
    <source>
        <strain evidence="4 5">Z022</strain>
    </source>
</reference>
<organism evidence="4 5">
    <name type="scientific">Streptomyces dangxiongensis</name>
    <dbReference type="NCBI Taxonomy" id="1442032"/>
    <lineage>
        <taxon>Bacteria</taxon>
        <taxon>Bacillati</taxon>
        <taxon>Actinomycetota</taxon>
        <taxon>Actinomycetes</taxon>
        <taxon>Kitasatosporales</taxon>
        <taxon>Streptomycetaceae</taxon>
        <taxon>Streptomyces</taxon>
    </lineage>
</organism>
<name>A0A3G2J7U9_9ACTN</name>
<dbReference type="Pfam" id="PF18050">
    <property type="entry name" value="Cyclophil_like2"/>
    <property type="match status" value="1"/>
</dbReference>
<keyword evidence="2" id="KW-0732">Signal</keyword>
<evidence type="ECO:0000256" key="1">
    <source>
        <dbReference type="SAM" id="MobiDB-lite"/>
    </source>
</evidence>
<gene>
    <name evidence="4" type="ORF">D9753_00685</name>
</gene>
<evidence type="ECO:0000259" key="3">
    <source>
        <dbReference type="Pfam" id="PF18050"/>
    </source>
</evidence>
<evidence type="ECO:0000313" key="5">
    <source>
        <dbReference type="Proteomes" id="UP000268329"/>
    </source>
</evidence>
<feature type="region of interest" description="Disordered" evidence="1">
    <location>
        <begin position="27"/>
        <end position="61"/>
    </location>
</feature>
<evidence type="ECO:0000256" key="2">
    <source>
        <dbReference type="SAM" id="SignalP"/>
    </source>
</evidence>
<protein>
    <recommendedName>
        <fullName evidence="3">Cyclophilin-like domain-containing protein</fullName>
    </recommendedName>
</protein>
<dbReference type="OrthoDB" id="5298378at2"/>
<feature type="domain" description="Cyclophilin-like" evidence="3">
    <location>
        <begin position="70"/>
        <end position="166"/>
    </location>
</feature>
<dbReference type="Proteomes" id="UP000268329">
    <property type="component" value="Chromosome"/>
</dbReference>
<dbReference type="InterPro" id="IPR041183">
    <property type="entry name" value="Cyclophilin-like"/>
</dbReference>